<name>S2KY71_9FUSO</name>
<reference evidence="1 2" key="1">
    <citation type="submission" date="2012-07" db="EMBL/GenBank/DDBJ databases">
        <title>The Genome Sequence of Fusobacterium ulcerans 12_1B.</title>
        <authorList>
            <consortium name="The Broad Institute Genome Sequencing Platform"/>
            <person name="Earl A."/>
            <person name="Ward D."/>
            <person name="Feldgarden M."/>
            <person name="Gevers D."/>
            <person name="Strauss J."/>
            <person name="Ambrose C.E."/>
            <person name="Allen-Vercoe E."/>
            <person name="Walker B."/>
            <person name="Young S.K."/>
            <person name="Zeng Q."/>
            <person name="Gargeya S."/>
            <person name="Fitzgerald M."/>
            <person name="Haas B."/>
            <person name="Abouelleil A."/>
            <person name="Alvarado L."/>
            <person name="Arachchi H.M."/>
            <person name="Berlin A.M."/>
            <person name="Chapman S.B."/>
            <person name="Goldberg J."/>
            <person name="Griggs A."/>
            <person name="Gujja S."/>
            <person name="Hansen M."/>
            <person name="Howarth C."/>
            <person name="Imamovic A."/>
            <person name="Larimer J."/>
            <person name="McCowen C."/>
            <person name="Montmayeur A."/>
            <person name="Murphy C."/>
            <person name="Neiman D."/>
            <person name="Pearson M."/>
            <person name="Priest M."/>
            <person name="Roberts A."/>
            <person name="Saif S."/>
            <person name="Shea T."/>
            <person name="Sisk P."/>
            <person name="Sykes S."/>
            <person name="Wortman J."/>
            <person name="Nusbaum C."/>
            <person name="Birren B."/>
        </authorList>
    </citation>
    <scope>NUCLEOTIDE SEQUENCE [LARGE SCALE GENOMIC DNA]</scope>
    <source>
        <strain evidence="1 2">12_1B</strain>
    </source>
</reference>
<dbReference type="HOGENOM" id="CLU_1684020_0_0_0"/>
<organism evidence="1 2">
    <name type="scientific">Fusobacterium ulcerans 12-1B</name>
    <dbReference type="NCBI Taxonomy" id="457404"/>
    <lineage>
        <taxon>Bacteria</taxon>
        <taxon>Fusobacteriati</taxon>
        <taxon>Fusobacteriota</taxon>
        <taxon>Fusobacteriia</taxon>
        <taxon>Fusobacteriales</taxon>
        <taxon>Fusobacteriaceae</taxon>
        <taxon>Fusobacterium</taxon>
    </lineage>
</organism>
<gene>
    <name evidence="1" type="ORF">HMPREF0402_04103</name>
</gene>
<accession>S2KY71</accession>
<dbReference type="AlphaFoldDB" id="S2KY71"/>
<evidence type="ECO:0000313" key="2">
    <source>
        <dbReference type="Proteomes" id="UP000003233"/>
    </source>
</evidence>
<dbReference type="EMBL" id="AGWJ02000002">
    <property type="protein sequence ID" value="EPC09189.1"/>
    <property type="molecule type" value="Genomic_DNA"/>
</dbReference>
<dbReference type="RefSeq" id="WP_016361692.1">
    <property type="nucleotide sequence ID" value="NZ_KE161007.1"/>
</dbReference>
<dbReference type="PATRIC" id="fig|457404.5.peg.584"/>
<protein>
    <submittedName>
        <fullName evidence="1">Uncharacterized protein</fullName>
    </submittedName>
</protein>
<proteinExistence type="predicted"/>
<comment type="caution">
    <text evidence="1">The sequence shown here is derived from an EMBL/GenBank/DDBJ whole genome shotgun (WGS) entry which is preliminary data.</text>
</comment>
<sequence>MISVERIEKAIIETIKTKIFPDDTEFTYINGFLKPKKQEFSREKKSEGEEIDEYIPYILVRPDKIKIREDKTTNFLIRVVIKDSESTGYYKLFETVNKIMNYFNKNYFTQNYSIQFDDITGSWNEDSTVGDYWGYDIKLPVILPTADTGSLMRDRD</sequence>
<evidence type="ECO:0000313" key="1">
    <source>
        <dbReference type="EMBL" id="EPC09189.1"/>
    </source>
</evidence>
<dbReference type="Proteomes" id="UP000003233">
    <property type="component" value="Unassembled WGS sequence"/>
</dbReference>
<keyword evidence="2" id="KW-1185">Reference proteome</keyword>